<dbReference type="KEGG" id="poz:I0K15_17095"/>
<sequence length="85" mass="8822">MIRMLALAAAATIATAGSALACTPEELQEKATQAATALQTIAASDPQRATELATEMQQQAVAMQTGASMEEICAFYDTVLEEAGE</sequence>
<reference evidence="2 3" key="1">
    <citation type="submission" date="2020-11" db="EMBL/GenBank/DDBJ databases">
        <title>Description of Pontivivens ytuae sp. nov. isolated from deep sea sediment of Mariana Trench.</title>
        <authorList>
            <person name="Wang Z."/>
            <person name="Sun Q.-L."/>
            <person name="Xu X.-D."/>
            <person name="Tang Y.-Z."/>
            <person name="Zhang J."/>
        </authorList>
    </citation>
    <scope>NUCLEOTIDE SEQUENCE [LARGE SCALE GENOMIC DNA]</scope>
    <source>
        <strain evidence="2 3">MT2928</strain>
    </source>
</reference>
<protein>
    <submittedName>
        <fullName evidence="2">Uncharacterized protein</fullName>
    </submittedName>
</protein>
<accession>A0A7S9QCV1</accession>
<keyword evidence="3" id="KW-1185">Reference proteome</keyword>
<feature type="signal peptide" evidence="1">
    <location>
        <begin position="1"/>
        <end position="21"/>
    </location>
</feature>
<evidence type="ECO:0000313" key="2">
    <source>
        <dbReference type="EMBL" id="QPH53481.1"/>
    </source>
</evidence>
<dbReference type="PROSITE" id="PS51257">
    <property type="entry name" value="PROKAR_LIPOPROTEIN"/>
    <property type="match status" value="1"/>
</dbReference>
<organism evidence="2 3">
    <name type="scientific">Pontivivens ytuae</name>
    <dbReference type="NCBI Taxonomy" id="2789856"/>
    <lineage>
        <taxon>Bacteria</taxon>
        <taxon>Pseudomonadati</taxon>
        <taxon>Pseudomonadota</taxon>
        <taxon>Alphaproteobacteria</taxon>
        <taxon>Rhodobacterales</taxon>
        <taxon>Paracoccaceae</taxon>
        <taxon>Pontivivens</taxon>
    </lineage>
</organism>
<evidence type="ECO:0000256" key="1">
    <source>
        <dbReference type="SAM" id="SignalP"/>
    </source>
</evidence>
<gene>
    <name evidence="2" type="ORF">I0K15_17095</name>
</gene>
<feature type="chain" id="PRO_5032663214" evidence="1">
    <location>
        <begin position="22"/>
        <end position="85"/>
    </location>
</feature>
<dbReference type="AlphaFoldDB" id="A0A7S9QCV1"/>
<evidence type="ECO:0000313" key="3">
    <source>
        <dbReference type="Proteomes" id="UP000594800"/>
    </source>
</evidence>
<dbReference type="RefSeq" id="WP_196102690.1">
    <property type="nucleotide sequence ID" value="NZ_CP064942.1"/>
</dbReference>
<name>A0A7S9QCV1_9RHOB</name>
<dbReference type="EMBL" id="CP064942">
    <property type="protein sequence ID" value="QPH53481.1"/>
    <property type="molecule type" value="Genomic_DNA"/>
</dbReference>
<dbReference type="Proteomes" id="UP000594800">
    <property type="component" value="Chromosome"/>
</dbReference>
<proteinExistence type="predicted"/>
<keyword evidence="1" id="KW-0732">Signal</keyword>